<dbReference type="CDD" id="cd04730">
    <property type="entry name" value="NPD_like"/>
    <property type="match status" value="1"/>
</dbReference>
<dbReference type="GeneID" id="63782867"/>
<keyword evidence="1" id="KW-0285">Flavoprotein</keyword>
<evidence type="ECO:0000313" key="5">
    <source>
        <dbReference type="Proteomes" id="UP000193685"/>
    </source>
</evidence>
<dbReference type="STRING" id="56484.A0A1Y2EXC8"/>
<dbReference type="Gene3D" id="3.20.20.70">
    <property type="entry name" value="Aldolase class I"/>
    <property type="match status" value="1"/>
</dbReference>
<dbReference type="Proteomes" id="UP000193685">
    <property type="component" value="Unassembled WGS sequence"/>
</dbReference>
<dbReference type="OMA" id="IDDLPSC"/>
<sequence length="333" mass="34699">MPIKTWLTETLGIRVPIVQGGMQWVGVAELASAVSNAGGLGILTALTQPSPDALRKEIQRCKQMTSKPFGVNITLLPSMTLKPGDYALYAQAIIDEGVKVVETAGNNPGPVIKQLKEAGVTVIHKCTSIRHALSAQKLGVDCLSIDGFEAAGHVGEADVGTLILLAKAKKVLTIPFIASGGMADGRSVAAALALGAVGANMGTRFMCTAESPIHHDIKLQIVKGTENDTALMLRSFKNTARIYKNKIADQVTAIEKRGGAEFKDVAALVSGARGKTVYEAGDSEAGVWSSGQSMALIDDVPTCEAMLAKIEGEVEQIIGGLGSLVVPAASARL</sequence>
<dbReference type="Pfam" id="PF03060">
    <property type="entry name" value="NMO"/>
    <property type="match status" value="1"/>
</dbReference>
<keyword evidence="2" id="KW-0288">FMN</keyword>
<evidence type="ECO:0000313" key="4">
    <source>
        <dbReference type="EMBL" id="ORY75776.1"/>
    </source>
</evidence>
<dbReference type="OrthoDB" id="412383at2759"/>
<dbReference type="AlphaFoldDB" id="A0A1Y2EXC8"/>
<dbReference type="EMBL" id="MCFI01000025">
    <property type="protein sequence ID" value="ORY75776.1"/>
    <property type="molecule type" value="Genomic_DNA"/>
</dbReference>
<protein>
    <submittedName>
        <fullName evidence="4">Inosine monophosphate dehydrogenase</fullName>
    </submittedName>
</protein>
<keyword evidence="3" id="KW-0560">Oxidoreductase</keyword>
<proteinExistence type="predicted"/>
<accession>A0A1Y2EXC8</accession>
<dbReference type="InterPro" id="IPR004136">
    <property type="entry name" value="NMO"/>
</dbReference>
<name>A0A1Y2EXC8_PROLT</name>
<keyword evidence="5" id="KW-1185">Reference proteome</keyword>
<evidence type="ECO:0000256" key="2">
    <source>
        <dbReference type="ARBA" id="ARBA00022643"/>
    </source>
</evidence>
<reference evidence="4 5" key="1">
    <citation type="submission" date="2016-07" db="EMBL/GenBank/DDBJ databases">
        <title>Pervasive Adenine N6-methylation of Active Genes in Fungi.</title>
        <authorList>
            <consortium name="DOE Joint Genome Institute"/>
            <person name="Mondo S.J."/>
            <person name="Dannebaum R.O."/>
            <person name="Kuo R.C."/>
            <person name="Labutti K."/>
            <person name="Haridas S."/>
            <person name="Kuo A."/>
            <person name="Salamov A."/>
            <person name="Ahrendt S.R."/>
            <person name="Lipzen A."/>
            <person name="Sullivan W."/>
            <person name="Andreopoulos W.B."/>
            <person name="Clum A."/>
            <person name="Lindquist E."/>
            <person name="Daum C."/>
            <person name="Ramamoorthy G.K."/>
            <person name="Gryganskyi A."/>
            <person name="Culley D."/>
            <person name="Magnuson J.K."/>
            <person name="James T.Y."/>
            <person name="O'Malley M.A."/>
            <person name="Stajich J.E."/>
            <person name="Spatafora J.W."/>
            <person name="Visel A."/>
            <person name="Grigoriev I.V."/>
        </authorList>
    </citation>
    <scope>NUCLEOTIDE SEQUENCE [LARGE SCALE GENOMIC DNA]</scope>
    <source>
        <strain evidence="4 5">12-1054</strain>
    </source>
</reference>
<gene>
    <name evidence="4" type="ORF">BCR37DRAFT_171932</name>
</gene>
<evidence type="ECO:0000256" key="1">
    <source>
        <dbReference type="ARBA" id="ARBA00022630"/>
    </source>
</evidence>
<dbReference type="GO" id="GO:0018580">
    <property type="term" value="F:nitronate monooxygenase activity"/>
    <property type="evidence" value="ECO:0007669"/>
    <property type="project" value="InterPro"/>
</dbReference>
<comment type="caution">
    <text evidence="4">The sequence shown here is derived from an EMBL/GenBank/DDBJ whole genome shotgun (WGS) entry which is preliminary data.</text>
</comment>
<dbReference type="SUPFAM" id="SSF51412">
    <property type="entry name" value="Inosine monophosphate dehydrogenase (IMPDH)"/>
    <property type="match status" value="1"/>
</dbReference>
<evidence type="ECO:0000256" key="3">
    <source>
        <dbReference type="ARBA" id="ARBA00023002"/>
    </source>
</evidence>
<dbReference type="PANTHER" id="PTHR32332:SF20">
    <property type="entry name" value="2-NITROPROPANE DIOXYGENASE-LIKE PROTEIN"/>
    <property type="match status" value="1"/>
</dbReference>
<dbReference type="RefSeq" id="XP_040722424.1">
    <property type="nucleotide sequence ID" value="XM_040866268.1"/>
</dbReference>
<dbReference type="PANTHER" id="PTHR32332">
    <property type="entry name" value="2-NITROPROPANE DIOXYGENASE"/>
    <property type="match status" value="1"/>
</dbReference>
<dbReference type="InterPro" id="IPR013785">
    <property type="entry name" value="Aldolase_TIM"/>
</dbReference>
<organism evidence="4 5">
    <name type="scientific">Protomyces lactucae-debilis</name>
    <dbReference type="NCBI Taxonomy" id="2754530"/>
    <lineage>
        <taxon>Eukaryota</taxon>
        <taxon>Fungi</taxon>
        <taxon>Dikarya</taxon>
        <taxon>Ascomycota</taxon>
        <taxon>Taphrinomycotina</taxon>
        <taxon>Taphrinomycetes</taxon>
        <taxon>Taphrinales</taxon>
        <taxon>Protomycetaceae</taxon>
        <taxon>Protomyces</taxon>
    </lineage>
</organism>